<evidence type="ECO:0000313" key="1">
    <source>
        <dbReference type="Proteomes" id="UP000189703"/>
    </source>
</evidence>
<dbReference type="AlphaFoldDB" id="A0A1U8QA87"/>
<dbReference type="KEGG" id="nnu:109115428"/>
<protein>
    <submittedName>
        <fullName evidence="2">Uncharacterized protein LOC109115428</fullName>
    </submittedName>
</protein>
<evidence type="ECO:0000313" key="2">
    <source>
        <dbReference type="RefSeq" id="XP_019054995.1"/>
    </source>
</evidence>
<organism evidence="1 2">
    <name type="scientific">Nelumbo nucifera</name>
    <name type="common">Sacred lotus</name>
    <dbReference type="NCBI Taxonomy" id="4432"/>
    <lineage>
        <taxon>Eukaryota</taxon>
        <taxon>Viridiplantae</taxon>
        <taxon>Streptophyta</taxon>
        <taxon>Embryophyta</taxon>
        <taxon>Tracheophyta</taxon>
        <taxon>Spermatophyta</taxon>
        <taxon>Magnoliopsida</taxon>
        <taxon>Proteales</taxon>
        <taxon>Nelumbonaceae</taxon>
        <taxon>Nelumbo</taxon>
    </lineage>
</organism>
<dbReference type="GeneID" id="109115428"/>
<dbReference type="Proteomes" id="UP000189703">
    <property type="component" value="Unplaced"/>
</dbReference>
<dbReference type="InParanoid" id="A0A1U8QA87"/>
<sequence length="114" mass="12128">MAAKDGELRIFMVSGEISGDVKASRLMASLRSSVHSQSVSPASKVAFSTSSSHPMIPMRPATTRHTSMARFTFVKVNSSSISSGSAMCALQLLDSVNMPSILAENPDLMIPQIL</sequence>
<keyword evidence="1" id="KW-1185">Reference proteome</keyword>
<proteinExistence type="predicted"/>
<name>A0A1U8QA87_NELNU</name>
<reference evidence="2" key="1">
    <citation type="submission" date="2025-08" db="UniProtKB">
        <authorList>
            <consortium name="RefSeq"/>
        </authorList>
    </citation>
    <scope>IDENTIFICATION</scope>
</reference>
<gene>
    <name evidence="2" type="primary">LOC109115428</name>
</gene>
<dbReference type="RefSeq" id="XP_019054995.1">
    <property type="nucleotide sequence ID" value="XM_019199450.1"/>
</dbReference>
<accession>A0A1U8QA87</accession>